<dbReference type="Proteomes" id="UP000585609">
    <property type="component" value="Unassembled WGS sequence"/>
</dbReference>
<dbReference type="AlphaFoldDB" id="A0A6V8P2X5"/>
<organism evidence="2 8">
    <name type="scientific">Candidatus Hakubella thermalkaliphila</name>
    <dbReference type="NCBI Taxonomy" id="2754717"/>
    <lineage>
        <taxon>Bacteria</taxon>
        <taxon>Bacillati</taxon>
        <taxon>Actinomycetota</taxon>
        <taxon>Actinomycetota incertae sedis</taxon>
        <taxon>Candidatus Hakubellales</taxon>
        <taxon>Candidatus Hakubellaceae</taxon>
        <taxon>Candidatus Hakubella</taxon>
    </lineage>
</organism>
<accession>A0A6V8P2X5</accession>
<dbReference type="Proteomes" id="UP000569018">
    <property type="component" value="Unassembled WGS sequence"/>
</dbReference>
<evidence type="ECO:0000313" key="2">
    <source>
        <dbReference type="EMBL" id="GFP26643.1"/>
    </source>
</evidence>
<reference evidence="5 6" key="1">
    <citation type="journal article" date="2020" name="Front. Microbiol.">
        <title>Single-cell genomics of novel Actinobacteria with the Wood-Ljungdahl pathway discovered in a serpentinizing system.</title>
        <authorList>
            <person name="Merino N."/>
            <person name="Kawai M."/>
            <person name="Boyd E.S."/>
            <person name="Colman D.R."/>
            <person name="McGlynn S.E."/>
            <person name="Nealson K.H."/>
            <person name="Kurokawa K."/>
            <person name="Hongoh Y."/>
        </authorList>
    </citation>
    <scope>NUCLEOTIDE SEQUENCE [LARGE SCALE GENOMIC DNA]</scope>
    <source>
        <strain evidence="1 7">S09_30</strain>
        <strain evidence="2 8">S33</strain>
        <strain evidence="3 6">S43</strain>
        <strain evidence="4 5">S47</strain>
    </source>
</reference>
<dbReference type="EMBL" id="BLSB01000011">
    <property type="protein sequence ID" value="GFP34559.1"/>
    <property type="molecule type" value="Genomic_DNA"/>
</dbReference>
<dbReference type="Proteomes" id="UP000591948">
    <property type="component" value="Unassembled WGS sequence"/>
</dbReference>
<evidence type="ECO:0000313" key="7">
    <source>
        <dbReference type="Proteomes" id="UP000585609"/>
    </source>
</evidence>
<evidence type="ECO:0000313" key="4">
    <source>
        <dbReference type="EMBL" id="GFP39678.1"/>
    </source>
</evidence>
<name>A0A6V8P2X5_9ACTN</name>
<proteinExistence type="predicted"/>
<keyword evidence="8" id="KW-1185">Reference proteome</keyword>
<evidence type="ECO:0000313" key="3">
    <source>
        <dbReference type="EMBL" id="GFP34559.1"/>
    </source>
</evidence>
<gene>
    <name evidence="1" type="ORF">HKBW3S09_01288</name>
    <name evidence="2" type="ORF">HKBW3S33_00058</name>
    <name evidence="3" type="ORF">HKBW3S43_00352</name>
    <name evidence="4" type="ORF">HKBW3S47_01376</name>
</gene>
<dbReference type="EMBL" id="BLSD01000076">
    <property type="protein sequence ID" value="GFP39678.1"/>
    <property type="molecule type" value="Genomic_DNA"/>
</dbReference>
<dbReference type="EMBL" id="BLRW01000210">
    <property type="protein sequence ID" value="GFP23823.1"/>
    <property type="molecule type" value="Genomic_DNA"/>
</dbReference>
<evidence type="ECO:0000313" key="6">
    <source>
        <dbReference type="Proteomes" id="UP000576480"/>
    </source>
</evidence>
<dbReference type="Proteomes" id="UP000576480">
    <property type="component" value="Unassembled WGS sequence"/>
</dbReference>
<evidence type="ECO:0000313" key="8">
    <source>
        <dbReference type="Proteomes" id="UP000591948"/>
    </source>
</evidence>
<dbReference type="EMBL" id="BLRY01000002">
    <property type="protein sequence ID" value="GFP26643.1"/>
    <property type="molecule type" value="Genomic_DNA"/>
</dbReference>
<protein>
    <submittedName>
        <fullName evidence="2">Uncharacterized protein</fullName>
    </submittedName>
</protein>
<comment type="caution">
    <text evidence="2">The sequence shown here is derived from an EMBL/GenBank/DDBJ whole genome shotgun (WGS) entry which is preliminary data.</text>
</comment>
<evidence type="ECO:0000313" key="5">
    <source>
        <dbReference type="Proteomes" id="UP000569018"/>
    </source>
</evidence>
<sequence length="35" mass="3972">MKDYLAELVRASPTPAQARNVAREYLQRVLLGNQV</sequence>
<evidence type="ECO:0000313" key="1">
    <source>
        <dbReference type="EMBL" id="GFP23823.1"/>
    </source>
</evidence>